<evidence type="ECO:0000313" key="1">
    <source>
        <dbReference type="EMBL" id="KAF2434276.1"/>
    </source>
</evidence>
<accession>A0A9P4P048</accession>
<dbReference type="Proteomes" id="UP000800235">
    <property type="component" value="Unassembled WGS sequence"/>
</dbReference>
<dbReference type="EMBL" id="MU007017">
    <property type="protein sequence ID" value="KAF2434276.1"/>
    <property type="molecule type" value="Genomic_DNA"/>
</dbReference>
<proteinExistence type="predicted"/>
<reference evidence="1" key="1">
    <citation type="journal article" date="2020" name="Stud. Mycol.">
        <title>101 Dothideomycetes genomes: a test case for predicting lifestyles and emergence of pathogens.</title>
        <authorList>
            <person name="Haridas S."/>
            <person name="Albert R."/>
            <person name="Binder M."/>
            <person name="Bloem J."/>
            <person name="Labutti K."/>
            <person name="Salamov A."/>
            <person name="Andreopoulos B."/>
            <person name="Baker S."/>
            <person name="Barry K."/>
            <person name="Bills G."/>
            <person name="Bluhm B."/>
            <person name="Cannon C."/>
            <person name="Castanera R."/>
            <person name="Culley D."/>
            <person name="Daum C."/>
            <person name="Ezra D."/>
            <person name="Gonzalez J."/>
            <person name="Henrissat B."/>
            <person name="Kuo A."/>
            <person name="Liang C."/>
            <person name="Lipzen A."/>
            <person name="Lutzoni F."/>
            <person name="Magnuson J."/>
            <person name="Mondo S."/>
            <person name="Nolan M."/>
            <person name="Ohm R."/>
            <person name="Pangilinan J."/>
            <person name="Park H.-J."/>
            <person name="Ramirez L."/>
            <person name="Alfaro M."/>
            <person name="Sun H."/>
            <person name="Tritt A."/>
            <person name="Yoshinaga Y."/>
            <person name="Zwiers L.-H."/>
            <person name="Turgeon B."/>
            <person name="Goodwin S."/>
            <person name="Spatafora J."/>
            <person name="Crous P."/>
            <person name="Grigoriev I."/>
        </authorList>
    </citation>
    <scope>NUCLEOTIDE SEQUENCE</scope>
    <source>
        <strain evidence="1">CBS 130266</strain>
    </source>
</reference>
<dbReference type="AlphaFoldDB" id="A0A9P4P048"/>
<name>A0A9P4P048_9PEZI</name>
<comment type="caution">
    <text evidence="1">The sequence shown here is derived from an EMBL/GenBank/DDBJ whole genome shotgun (WGS) entry which is preliminary data.</text>
</comment>
<evidence type="ECO:0000313" key="2">
    <source>
        <dbReference type="Proteomes" id="UP000800235"/>
    </source>
</evidence>
<organism evidence="1 2">
    <name type="scientific">Tothia fuscella</name>
    <dbReference type="NCBI Taxonomy" id="1048955"/>
    <lineage>
        <taxon>Eukaryota</taxon>
        <taxon>Fungi</taxon>
        <taxon>Dikarya</taxon>
        <taxon>Ascomycota</taxon>
        <taxon>Pezizomycotina</taxon>
        <taxon>Dothideomycetes</taxon>
        <taxon>Pleosporomycetidae</taxon>
        <taxon>Venturiales</taxon>
        <taxon>Cylindrosympodiaceae</taxon>
        <taxon>Tothia</taxon>
    </lineage>
</organism>
<gene>
    <name evidence="1" type="ORF">EJ08DRAFT_498638</name>
</gene>
<keyword evidence="2" id="KW-1185">Reference proteome</keyword>
<protein>
    <submittedName>
        <fullName evidence="1">Uncharacterized protein</fullName>
    </submittedName>
</protein>
<sequence>MPDYVDRMKILFCICGEKVNSCGTAPVIFRYLKHEPMIVCSDLSFLLKVPPNLVMSFPFIPCRNFDRSLISSPLPALPEIPNLPPGMPPVKIPITATGAMTGLL</sequence>